<dbReference type="Proteomes" id="UP000177932">
    <property type="component" value="Unassembled WGS sequence"/>
</dbReference>
<evidence type="ECO:0000256" key="7">
    <source>
        <dbReference type="ARBA" id="ARBA00022932"/>
    </source>
</evidence>
<reference evidence="13 14" key="1">
    <citation type="journal article" date="2016" name="Nat. Commun.">
        <title>Thousands of microbial genomes shed light on interconnected biogeochemical processes in an aquifer system.</title>
        <authorList>
            <person name="Anantharaman K."/>
            <person name="Brown C.T."/>
            <person name="Hug L.A."/>
            <person name="Sharon I."/>
            <person name="Castelle C.J."/>
            <person name="Probst A.J."/>
            <person name="Thomas B.C."/>
            <person name="Singh A."/>
            <person name="Wilkins M.J."/>
            <person name="Karaoz U."/>
            <person name="Brodie E.L."/>
            <person name="Williams K.H."/>
            <person name="Hubbard S.S."/>
            <person name="Banfield J.F."/>
        </authorList>
    </citation>
    <scope>NUCLEOTIDE SEQUENCE [LARGE SCALE GENOMIC DNA]</scope>
</reference>
<evidence type="ECO:0000313" key="14">
    <source>
        <dbReference type="Proteomes" id="UP000177932"/>
    </source>
</evidence>
<proteinExistence type="inferred from homology"/>
<organism evidence="13 14">
    <name type="scientific">Candidatus Spechtbacteria bacterium RIFCSPHIGHO2_01_FULL_43_30</name>
    <dbReference type="NCBI Taxonomy" id="1802158"/>
    <lineage>
        <taxon>Bacteria</taxon>
        <taxon>Candidatus Spechtiibacteriota</taxon>
    </lineage>
</organism>
<comment type="catalytic activity">
    <reaction evidence="10">
        <text>DNA(n) + a 2'-deoxyribonucleoside 5'-triphosphate = DNA(n+1) + diphosphate</text>
        <dbReference type="Rhea" id="RHEA:22508"/>
        <dbReference type="Rhea" id="RHEA-COMP:17339"/>
        <dbReference type="Rhea" id="RHEA-COMP:17340"/>
        <dbReference type="ChEBI" id="CHEBI:33019"/>
        <dbReference type="ChEBI" id="CHEBI:61560"/>
        <dbReference type="ChEBI" id="CHEBI:173112"/>
        <dbReference type="EC" id="2.7.7.7"/>
    </reaction>
</comment>
<dbReference type="InterPro" id="IPR043502">
    <property type="entry name" value="DNA/RNA_pol_sf"/>
</dbReference>
<evidence type="ECO:0000259" key="12">
    <source>
        <dbReference type="SMART" id="SM00482"/>
    </source>
</evidence>
<dbReference type="SMART" id="SM00475">
    <property type="entry name" value="53EXOc"/>
    <property type="match status" value="1"/>
</dbReference>
<dbReference type="InterPro" id="IPR008918">
    <property type="entry name" value="HhH2"/>
</dbReference>
<dbReference type="InterPro" id="IPR001098">
    <property type="entry name" value="DNA-dir_DNA_pol_A_palm_dom"/>
</dbReference>
<keyword evidence="8" id="KW-0238">DNA-binding</keyword>
<dbReference type="PANTHER" id="PTHR10133:SF27">
    <property type="entry name" value="DNA POLYMERASE NU"/>
    <property type="match status" value="1"/>
</dbReference>
<dbReference type="SUPFAM" id="SSF88723">
    <property type="entry name" value="PIN domain-like"/>
    <property type="match status" value="1"/>
</dbReference>
<dbReference type="InterPro" id="IPR002298">
    <property type="entry name" value="DNA_polymerase_A"/>
</dbReference>
<dbReference type="Pfam" id="PF00476">
    <property type="entry name" value="DNA_pol_A"/>
    <property type="match status" value="1"/>
</dbReference>
<evidence type="ECO:0000256" key="3">
    <source>
        <dbReference type="ARBA" id="ARBA00022679"/>
    </source>
</evidence>
<accession>A0A1G2H6M1</accession>
<dbReference type="GO" id="GO:0003677">
    <property type="term" value="F:DNA binding"/>
    <property type="evidence" value="ECO:0007669"/>
    <property type="project" value="UniProtKB-KW"/>
</dbReference>
<dbReference type="CDD" id="cd08637">
    <property type="entry name" value="DNA_pol_A_pol_I_C"/>
    <property type="match status" value="1"/>
</dbReference>
<evidence type="ECO:0000256" key="9">
    <source>
        <dbReference type="ARBA" id="ARBA00023204"/>
    </source>
</evidence>
<gene>
    <name evidence="13" type="ORF">A2827_02735</name>
</gene>
<name>A0A1G2H6M1_9BACT</name>
<dbReference type="GO" id="GO:0006302">
    <property type="term" value="P:double-strand break repair"/>
    <property type="evidence" value="ECO:0007669"/>
    <property type="project" value="TreeGrafter"/>
</dbReference>
<dbReference type="GO" id="GO:0006261">
    <property type="term" value="P:DNA-templated DNA replication"/>
    <property type="evidence" value="ECO:0007669"/>
    <property type="project" value="InterPro"/>
</dbReference>
<evidence type="ECO:0000256" key="2">
    <source>
        <dbReference type="ARBA" id="ARBA00012417"/>
    </source>
</evidence>
<dbReference type="Gene3D" id="1.10.150.20">
    <property type="entry name" value="5' to 3' exonuclease, C-terminal subdomain"/>
    <property type="match status" value="2"/>
</dbReference>
<dbReference type="InterPro" id="IPR020045">
    <property type="entry name" value="DNA_polI_H3TH"/>
</dbReference>
<feature type="domain" description="DNA-directed DNA polymerase family A palm" evidence="12">
    <location>
        <begin position="510"/>
        <end position="716"/>
    </location>
</feature>
<dbReference type="PANTHER" id="PTHR10133">
    <property type="entry name" value="DNA POLYMERASE I"/>
    <property type="match status" value="1"/>
</dbReference>
<dbReference type="CDD" id="cd09898">
    <property type="entry name" value="H3TH_53EXO"/>
    <property type="match status" value="1"/>
</dbReference>
<dbReference type="EC" id="2.7.7.7" evidence="2"/>
<dbReference type="Gene3D" id="3.30.70.370">
    <property type="match status" value="1"/>
</dbReference>
<dbReference type="Pfam" id="PF02739">
    <property type="entry name" value="5_3_exonuc_N"/>
    <property type="match status" value="1"/>
</dbReference>
<dbReference type="AlphaFoldDB" id="A0A1G2H6M1"/>
<evidence type="ECO:0000256" key="8">
    <source>
        <dbReference type="ARBA" id="ARBA00023125"/>
    </source>
</evidence>
<evidence type="ECO:0000256" key="6">
    <source>
        <dbReference type="ARBA" id="ARBA00022763"/>
    </source>
</evidence>
<dbReference type="InterPro" id="IPR020046">
    <property type="entry name" value="5-3_exonucl_a-hlix_arch_N"/>
</dbReference>
<dbReference type="SMART" id="SM00279">
    <property type="entry name" value="HhH2"/>
    <property type="match status" value="1"/>
</dbReference>
<dbReference type="PRINTS" id="PR00868">
    <property type="entry name" value="DNAPOLI"/>
</dbReference>
<comment type="similarity">
    <text evidence="1">Belongs to the DNA polymerase type-A family.</text>
</comment>
<dbReference type="InterPro" id="IPR002421">
    <property type="entry name" value="5-3_exonuclease"/>
</dbReference>
<sequence>MKNTKKLIILDSNAIVHRSFHALPNLRTAKGELVNAAYGFTSILLKVLREFDPEYMAASFDVAGKTFRDEEFEGYKAKRQKAPDELYAQIPLIKEILRAFNIPIYEKEGFEADDVIGTISEAVSNGKDYRGVETIIVSGDLDTLQLVNKNTKVYTMRKGLKDTILYDEEAVAKRFNGLKPSQMTDFKGLRGDPSDNIPGVPGIGEKTAIQLLMDFKSLELIYKNLENNTERAGKIKPKLLEKLTKFKDQAFFSRELATIRKDVPIEFNEEDLKWKNFNEESVRDIFNKLDFRAFLRRLPSSYKSKEYGDIPLEDQNKRVEGAAIFSDKNDEVLKKIDNLYEEGVFSDEVKAFEEKLVPVLRYMENAGIKINKIYFAELSRGIEKDIEKCGGSIYSISGKDFNINSPSQLSRVLFEELNVPKKGLKKTPGGVVSTAAPELEKLQGCHPVIEHLLKYRELQKLYSTYIKPIPQLADKADRIHTSFDQFGASTGRISSSSPNLQNIPVKGDWGRRIRSGFIAEDGFKFLAFDYSQIELRIAAHISKDLKMTEFFNMSKDIHKMTAAEVFGVRVEDVSQEMRYKAKALNFGVLYGMGVSGFSKSAGISREEAQSFIEGYFTRFPSIRDYIEKTKEFARKHGYTETLLGRKRYMPEINSSNPGLRAQAERMAINHPIQGTGADIIKLAMIRVFQNLESIRDECRILLQIHDELLFECRDDKIEEATYSIKTAMENIFKLAVPLIVDVKKGGNWGVLE</sequence>
<evidence type="ECO:0000256" key="10">
    <source>
        <dbReference type="ARBA" id="ARBA00049244"/>
    </source>
</evidence>
<keyword evidence="3" id="KW-0808">Transferase</keyword>
<keyword evidence="5" id="KW-0235">DNA replication</keyword>
<dbReference type="InterPro" id="IPR029060">
    <property type="entry name" value="PIN-like_dom_sf"/>
</dbReference>
<dbReference type="Gene3D" id="3.40.50.1010">
    <property type="entry name" value="5'-nuclease"/>
    <property type="match status" value="1"/>
</dbReference>
<evidence type="ECO:0000313" key="13">
    <source>
        <dbReference type="EMBL" id="OGZ58117.1"/>
    </source>
</evidence>
<dbReference type="FunFam" id="1.10.150.20:FF:000002">
    <property type="entry name" value="DNA polymerase I"/>
    <property type="match status" value="1"/>
</dbReference>
<dbReference type="Gene3D" id="1.20.1060.10">
    <property type="entry name" value="Taq DNA Polymerase, Chain T, domain 4"/>
    <property type="match status" value="1"/>
</dbReference>
<dbReference type="InterPro" id="IPR036279">
    <property type="entry name" value="5-3_exonuclease_C_sf"/>
</dbReference>
<evidence type="ECO:0000256" key="4">
    <source>
        <dbReference type="ARBA" id="ARBA00022695"/>
    </source>
</evidence>
<dbReference type="FunFam" id="1.10.150.20:FF:000003">
    <property type="entry name" value="DNA polymerase I"/>
    <property type="match status" value="1"/>
</dbReference>
<dbReference type="Pfam" id="PF01367">
    <property type="entry name" value="5_3_exonuc"/>
    <property type="match status" value="1"/>
</dbReference>
<keyword evidence="7" id="KW-0239">DNA-directed DNA polymerase</keyword>
<dbReference type="CDD" id="cd09859">
    <property type="entry name" value="PIN_53EXO"/>
    <property type="match status" value="1"/>
</dbReference>
<dbReference type="GO" id="GO:0003887">
    <property type="term" value="F:DNA-directed DNA polymerase activity"/>
    <property type="evidence" value="ECO:0007669"/>
    <property type="project" value="UniProtKB-KW"/>
</dbReference>
<dbReference type="SUPFAM" id="SSF47807">
    <property type="entry name" value="5' to 3' exonuclease, C-terminal subdomain"/>
    <property type="match status" value="1"/>
</dbReference>
<feature type="domain" description="5'-3' exonuclease" evidence="11">
    <location>
        <begin position="5"/>
        <end position="275"/>
    </location>
</feature>
<dbReference type="GO" id="GO:0008409">
    <property type="term" value="F:5'-3' exonuclease activity"/>
    <property type="evidence" value="ECO:0007669"/>
    <property type="project" value="InterPro"/>
</dbReference>
<dbReference type="STRING" id="1802158.A2827_02735"/>
<keyword evidence="9" id="KW-0234">DNA repair</keyword>
<evidence type="ECO:0000256" key="5">
    <source>
        <dbReference type="ARBA" id="ARBA00022705"/>
    </source>
</evidence>
<keyword evidence="4" id="KW-0548">Nucleotidyltransferase</keyword>
<dbReference type="SUPFAM" id="SSF56672">
    <property type="entry name" value="DNA/RNA polymerases"/>
    <property type="match status" value="1"/>
</dbReference>
<dbReference type="EMBL" id="MHOD01000014">
    <property type="protein sequence ID" value="OGZ58117.1"/>
    <property type="molecule type" value="Genomic_DNA"/>
</dbReference>
<protein>
    <recommendedName>
        <fullName evidence="2">DNA-directed DNA polymerase</fullName>
        <ecNumber evidence="2">2.7.7.7</ecNumber>
    </recommendedName>
</protein>
<evidence type="ECO:0000259" key="11">
    <source>
        <dbReference type="SMART" id="SM00475"/>
    </source>
</evidence>
<keyword evidence="6" id="KW-0227">DNA damage</keyword>
<evidence type="ECO:0000256" key="1">
    <source>
        <dbReference type="ARBA" id="ARBA00007705"/>
    </source>
</evidence>
<dbReference type="SMART" id="SM00482">
    <property type="entry name" value="POLAc"/>
    <property type="match status" value="1"/>
</dbReference>
<comment type="caution">
    <text evidence="13">The sequence shown here is derived from an EMBL/GenBank/DDBJ whole genome shotgun (WGS) entry which is preliminary data.</text>
</comment>